<name>A0A2N6CXV8_9GAMM</name>
<dbReference type="EMBL" id="PKUN01000008">
    <property type="protein sequence ID" value="PLX62149.1"/>
    <property type="molecule type" value="Genomic_DNA"/>
</dbReference>
<sequence length="234" mass="27173">MEASLRAIFRSGFDHYKRDHGLSLDQHRAAQAIMACQSEELGHEEWLCRDDGHVEMEYHSCRHRSCPRCNNGLTHDWLEKIQARLLPGNHYHVVFTLPHELNALWHYNRAWCTDRLFKAASETLRQLLADERYLGAEPGILASLHTWGRTLSFHPHIHMLVSGGGLNAKGDWEAARRDFLLPVGVLKAKFRGKWLSWLNEAYAEGALKLPPDWSERDWKKALTRVEKKNWNVHI</sequence>
<dbReference type="Pfam" id="PF04986">
    <property type="entry name" value="Y2_Tnp"/>
    <property type="match status" value="1"/>
</dbReference>
<evidence type="ECO:0000313" key="4">
    <source>
        <dbReference type="Proteomes" id="UP000235015"/>
    </source>
</evidence>
<dbReference type="GO" id="GO:0006313">
    <property type="term" value="P:DNA transposition"/>
    <property type="evidence" value="ECO:0007669"/>
    <property type="project" value="InterPro"/>
</dbReference>
<dbReference type="InterPro" id="IPR007069">
    <property type="entry name" value="Transposase_32"/>
</dbReference>
<evidence type="ECO:0000259" key="1">
    <source>
        <dbReference type="Pfam" id="PF04986"/>
    </source>
</evidence>
<dbReference type="Pfam" id="PF14319">
    <property type="entry name" value="Zn_Tnp_IS91"/>
    <property type="match status" value="1"/>
</dbReference>
<reference evidence="3 4" key="1">
    <citation type="submission" date="2017-11" db="EMBL/GenBank/DDBJ databases">
        <title>Genome-resolved metagenomics identifies genetic mobility, metabolic interactions, and unexpected diversity in perchlorate-reducing communities.</title>
        <authorList>
            <person name="Barnum T.P."/>
            <person name="Figueroa I.A."/>
            <person name="Carlstrom C.I."/>
            <person name="Lucas L.N."/>
            <person name="Engelbrektson A.L."/>
            <person name="Coates J.D."/>
        </authorList>
    </citation>
    <scope>NUCLEOTIDE SEQUENCE [LARGE SCALE GENOMIC DNA]</scope>
    <source>
        <strain evidence="3">BM301</strain>
    </source>
</reference>
<feature type="domain" description="Transposase zinc-binding" evidence="2">
    <location>
        <begin position="8"/>
        <end position="97"/>
    </location>
</feature>
<evidence type="ECO:0000259" key="2">
    <source>
        <dbReference type="Pfam" id="PF14319"/>
    </source>
</evidence>
<dbReference type="GO" id="GO:0003677">
    <property type="term" value="F:DNA binding"/>
    <property type="evidence" value="ECO:0007669"/>
    <property type="project" value="InterPro"/>
</dbReference>
<dbReference type="PANTHER" id="PTHR37023">
    <property type="entry name" value="TRANSPOSASE"/>
    <property type="match status" value="1"/>
</dbReference>
<accession>A0A2N6CXV8</accession>
<comment type="caution">
    <text evidence="3">The sequence shown here is derived from an EMBL/GenBank/DDBJ whole genome shotgun (WGS) entry which is preliminary data.</text>
</comment>
<dbReference type="GO" id="GO:0004803">
    <property type="term" value="F:transposase activity"/>
    <property type="evidence" value="ECO:0007669"/>
    <property type="project" value="InterPro"/>
</dbReference>
<dbReference type="Proteomes" id="UP000235015">
    <property type="component" value="Unassembled WGS sequence"/>
</dbReference>
<organism evidence="3 4">
    <name type="scientific">Sedimenticola selenatireducens</name>
    <dbReference type="NCBI Taxonomy" id="191960"/>
    <lineage>
        <taxon>Bacteria</taxon>
        <taxon>Pseudomonadati</taxon>
        <taxon>Pseudomonadota</taxon>
        <taxon>Gammaproteobacteria</taxon>
        <taxon>Chromatiales</taxon>
        <taxon>Sedimenticolaceae</taxon>
        <taxon>Sedimenticola</taxon>
    </lineage>
</organism>
<evidence type="ECO:0000313" key="3">
    <source>
        <dbReference type="EMBL" id="PLX62149.1"/>
    </source>
</evidence>
<dbReference type="PANTHER" id="PTHR37023:SF1">
    <property type="entry name" value="ISSOD25 TRANSPOSASE TNPA_ISSOD25"/>
    <property type="match status" value="1"/>
</dbReference>
<dbReference type="InterPro" id="IPR026889">
    <property type="entry name" value="Zn_Tnp"/>
</dbReference>
<dbReference type="AlphaFoldDB" id="A0A2N6CXV8"/>
<gene>
    <name evidence="3" type="ORF">C0630_06975</name>
</gene>
<proteinExistence type="predicted"/>
<protein>
    <submittedName>
        <fullName evidence="3">Uncharacterized protein</fullName>
    </submittedName>
</protein>
<feature type="domain" description="Transposase IS801/IS1294" evidence="1">
    <location>
        <begin position="139"/>
        <end position="234"/>
    </location>
</feature>